<dbReference type="InterPro" id="IPR043128">
    <property type="entry name" value="Rev_trsase/Diguanyl_cyclase"/>
</dbReference>
<sequence length="1543" mass="167447">MDIYRVPLHSTVLLNSTPYVVYRAFGAEETFEKVAAAVGATAVPVTGAMSSAAASTSIPHPTTSGSKVHSPEKTALQEAKEATALLGTESGIVAAPMRFIKMPSMMVRNVSNMLPFRRRETVLPVEGVKELRALVHSILEREEDETLREARITVTDDVLGEAVMTSNMVEEECGDVFGTVRGCARDEVGTFGQAADNDVEAIMPAIGLVEAAHEVHGDGLPPDGGDDGVVSADGEVLPVEVRAPDFEGVDHDEKFLLVGGVIHLRGKKLLGSEGDGVFAWWSLGVSGGVLDGGGVGSVTTEMLGQYGSNGEVGGVSGDIEVAGGGGDLEDGSRGDGLFDGDNVAEVFDAQSSKHTFVELGIKFLLSEDREDLAEVLKVGLEGGAEDKDVIKVDDDTDFEEVAEDVVHGRLEGSGGIAGCDRDMVAYSKRTTLRTFLDALRNRFEDKTKAMRTADKLNSIHLRKWKSVSALNATMDELLQIPNHGLTPEQILNNFARALPDPIKSNLYAKVKEDGMTYDQFSGFLEESNCHLYKDLEKRKHWKGKTIAGSITGKDNLVVMFEGGGCEALTYDQIEYGLGEDSGEVQGGDFAAVAEMKKRRGQLILADVEISQTRVGALVDSGSTRSFISRRGLKKLHLGMKVQRLSEPVVSRLADNHEMRVEEYVEGIKAYFQLEEGKKVEKVLHFLTLLVEDNLPFDLILGTNWEEAAMADVKLGEHECSLTSPNRGKKKIRLFHKFGLESRLSVCCMSAPAFARLVTKEKLQAQVFVAYVKPVREESKGEEKTPPQVENLLQEFADVGEAPSGAVEWEIKHRIEIEPGSKIPRGPVYRMSPKELDELCMQLDEMIEKGWVQPSSSPYGAPVLFVPKKEGELRLCIDYRGLNAITIKNVELLPRIDDLLERVQGCKYFSKIDLKSGYHQIEVQSEDQHKTTFRTRYGRYEFVVMPFGLTNAPATFQRCMNDLFRDWLDKLVVVYLDDILTFSKSLVEDQTHLRQILTKLHESNFKINLKKSGIVVTDDVLGETVVASDMIEKDDDEEMASGVSNLEDGGGGDELLEFVESGLAAFNPREGLGGAGELMERVGDVGEVLNERADGENFAKVFEVGFEGGAKDEDIIKVDHDTDFEEVAKDVIHGRLECGGGIGESEGHHKELVVPEARVKDGLVGVLLADAELVKATAEINLGEILGSTEAIKKLGYAREWVLILDRDPVQGTVVCAHAESQGVVLLNEETPSSEGGGARLNESFLKEFIKLSLHLFGLRDGELVRGATRRRVVGLEINGVGYTAIGSWFVGAPIGDNGSNLLLLGVEVIVEVDKRGFDWGGMVDDCVTAGVFALGERGGGVATVEVVVDEDGGDVDVEVEAEACPEEGVVWGVEEEGVVVVTTVMAGVFPSSVVTRSEMAAMVVLMVSREDWRAVNVQRKVASSGVVVVEVGGLPASSRAMLSTESERRSDMATMFSTMMTWHGDDDDDDDDDVARRRSREMSMAILRRQNAVETAAAAAFESVHQNQGYLTPASALAMKTAIGTGLGVALAALLSFGGSSHR</sequence>
<dbReference type="Gene3D" id="3.30.70.270">
    <property type="match status" value="1"/>
</dbReference>
<feature type="domain" description="Reverse transcriptase" evidence="1">
    <location>
        <begin position="846"/>
        <end position="1024"/>
    </location>
</feature>
<dbReference type="Gene3D" id="2.40.70.10">
    <property type="entry name" value="Acid Proteases"/>
    <property type="match status" value="1"/>
</dbReference>
<dbReference type="Pfam" id="PF08284">
    <property type="entry name" value="RVP_2"/>
    <property type="match status" value="1"/>
</dbReference>
<dbReference type="InterPro" id="IPR043502">
    <property type="entry name" value="DNA/RNA_pol_sf"/>
</dbReference>
<dbReference type="CDD" id="cd00303">
    <property type="entry name" value="retropepsin_like"/>
    <property type="match status" value="1"/>
</dbReference>
<gene>
    <name evidence="2" type="ORF">CBR_g37502</name>
</gene>
<dbReference type="InterPro" id="IPR021109">
    <property type="entry name" value="Peptidase_aspartic_dom_sf"/>
</dbReference>
<reference evidence="2 3" key="1">
    <citation type="journal article" date="2018" name="Cell">
        <title>The Chara Genome: Secondary Complexity and Implications for Plant Terrestrialization.</title>
        <authorList>
            <person name="Nishiyama T."/>
            <person name="Sakayama H."/>
            <person name="Vries J.D."/>
            <person name="Buschmann H."/>
            <person name="Saint-Marcoux D."/>
            <person name="Ullrich K.K."/>
            <person name="Haas F.B."/>
            <person name="Vanderstraeten L."/>
            <person name="Becker D."/>
            <person name="Lang D."/>
            <person name="Vosolsobe S."/>
            <person name="Rombauts S."/>
            <person name="Wilhelmsson P.K.I."/>
            <person name="Janitza P."/>
            <person name="Kern R."/>
            <person name="Heyl A."/>
            <person name="Rumpler F."/>
            <person name="Villalobos L.I.A.C."/>
            <person name="Clay J.M."/>
            <person name="Skokan R."/>
            <person name="Toyoda A."/>
            <person name="Suzuki Y."/>
            <person name="Kagoshima H."/>
            <person name="Schijlen E."/>
            <person name="Tajeshwar N."/>
            <person name="Catarino B."/>
            <person name="Hetherington A.J."/>
            <person name="Saltykova A."/>
            <person name="Bonnot C."/>
            <person name="Breuninger H."/>
            <person name="Symeonidi A."/>
            <person name="Radhakrishnan G.V."/>
            <person name="Van Nieuwerburgh F."/>
            <person name="Deforce D."/>
            <person name="Chang C."/>
            <person name="Karol K.G."/>
            <person name="Hedrich R."/>
            <person name="Ulvskov P."/>
            <person name="Glockner G."/>
            <person name="Delwiche C.F."/>
            <person name="Petrasek J."/>
            <person name="Van de Peer Y."/>
            <person name="Friml J."/>
            <person name="Beilby M."/>
            <person name="Dolan L."/>
            <person name="Kohara Y."/>
            <person name="Sugano S."/>
            <person name="Fujiyama A."/>
            <person name="Delaux P.-M."/>
            <person name="Quint M."/>
            <person name="TheiBen G."/>
            <person name="Hagemann M."/>
            <person name="Harholt J."/>
            <person name="Dunand C."/>
            <person name="Zachgo S."/>
            <person name="Langdale J."/>
            <person name="Maumus F."/>
            <person name="Straeten D.V.D."/>
            <person name="Gould S.B."/>
            <person name="Rensing S.A."/>
        </authorList>
    </citation>
    <scope>NUCLEOTIDE SEQUENCE [LARGE SCALE GENOMIC DNA]</scope>
    <source>
        <strain evidence="2 3">S276</strain>
    </source>
</reference>
<evidence type="ECO:0000259" key="1">
    <source>
        <dbReference type="PROSITE" id="PS50878"/>
    </source>
</evidence>
<dbReference type="SUPFAM" id="SSF56672">
    <property type="entry name" value="DNA/RNA polymerases"/>
    <property type="match status" value="1"/>
</dbReference>
<dbReference type="OrthoDB" id="9445845at2759"/>
<dbReference type="Gene3D" id="3.10.10.10">
    <property type="entry name" value="HIV Type 1 Reverse Transcriptase, subunit A, domain 1"/>
    <property type="match status" value="1"/>
</dbReference>
<dbReference type="Pfam" id="PF00078">
    <property type="entry name" value="RVT_1"/>
    <property type="match status" value="1"/>
</dbReference>
<dbReference type="PANTHER" id="PTHR24559">
    <property type="entry name" value="TRANSPOSON TY3-I GAG-POL POLYPROTEIN"/>
    <property type="match status" value="1"/>
</dbReference>
<evidence type="ECO:0000313" key="3">
    <source>
        <dbReference type="Proteomes" id="UP000265515"/>
    </source>
</evidence>
<dbReference type="EMBL" id="BFEA01000448">
    <property type="protein sequence ID" value="GBG83701.1"/>
    <property type="molecule type" value="Genomic_DNA"/>
</dbReference>
<proteinExistence type="predicted"/>
<accession>A0A388LN45</accession>
<organism evidence="2 3">
    <name type="scientific">Chara braunii</name>
    <name type="common">Braun's stonewort</name>
    <dbReference type="NCBI Taxonomy" id="69332"/>
    <lineage>
        <taxon>Eukaryota</taxon>
        <taxon>Viridiplantae</taxon>
        <taxon>Streptophyta</taxon>
        <taxon>Charophyceae</taxon>
        <taxon>Charales</taxon>
        <taxon>Characeae</taxon>
        <taxon>Chara</taxon>
    </lineage>
</organism>
<protein>
    <recommendedName>
        <fullName evidence="1">Reverse transcriptase domain-containing protein</fullName>
    </recommendedName>
</protein>
<name>A0A388LN45_CHABU</name>
<evidence type="ECO:0000313" key="2">
    <source>
        <dbReference type="EMBL" id="GBG83701.1"/>
    </source>
</evidence>
<dbReference type="PROSITE" id="PS50878">
    <property type="entry name" value="RT_POL"/>
    <property type="match status" value="1"/>
</dbReference>
<dbReference type="CDD" id="cd01647">
    <property type="entry name" value="RT_LTR"/>
    <property type="match status" value="1"/>
</dbReference>
<keyword evidence="3" id="KW-1185">Reference proteome</keyword>
<dbReference type="InterPro" id="IPR000477">
    <property type="entry name" value="RT_dom"/>
</dbReference>
<dbReference type="InterPro" id="IPR053134">
    <property type="entry name" value="RNA-dir_DNA_polymerase"/>
</dbReference>
<comment type="caution">
    <text evidence="2">The sequence shown here is derived from an EMBL/GenBank/DDBJ whole genome shotgun (WGS) entry which is preliminary data.</text>
</comment>
<dbReference type="PANTHER" id="PTHR24559:SF444">
    <property type="entry name" value="REVERSE TRANSCRIPTASE DOMAIN-CONTAINING PROTEIN"/>
    <property type="match status" value="1"/>
</dbReference>
<dbReference type="Gramene" id="GBG83701">
    <property type="protein sequence ID" value="GBG83701"/>
    <property type="gene ID" value="CBR_g37502"/>
</dbReference>
<dbReference type="Proteomes" id="UP000265515">
    <property type="component" value="Unassembled WGS sequence"/>
</dbReference>